<evidence type="ECO:0008006" key="2">
    <source>
        <dbReference type="Google" id="ProtNLM"/>
    </source>
</evidence>
<comment type="caution">
    <text evidence="1">The sequence shown here is derived from an EMBL/GenBank/DDBJ whole genome shotgun (WGS) entry which is preliminary data.</text>
</comment>
<feature type="non-terminal residue" evidence="1">
    <location>
        <position position="1"/>
    </location>
</feature>
<organism evidence="1">
    <name type="scientific">marine sediment metagenome</name>
    <dbReference type="NCBI Taxonomy" id="412755"/>
    <lineage>
        <taxon>unclassified sequences</taxon>
        <taxon>metagenomes</taxon>
        <taxon>ecological metagenomes</taxon>
    </lineage>
</organism>
<dbReference type="AlphaFoldDB" id="X1PK40"/>
<name>X1PK40_9ZZZZ</name>
<proteinExistence type="predicted"/>
<accession>X1PK40</accession>
<gene>
    <name evidence="1" type="ORF">S06H3_26796</name>
</gene>
<dbReference type="EMBL" id="BARV01015510">
    <property type="protein sequence ID" value="GAI31249.1"/>
    <property type="molecule type" value="Genomic_DNA"/>
</dbReference>
<sequence length="61" mass="6926">AIFRFSDYEGTAPVIFGEETDKAVLGVVTLEVLGLQIDQFVASFRFQFRNIHFGNLSHTYI</sequence>
<reference evidence="1" key="1">
    <citation type="journal article" date="2014" name="Front. Microbiol.">
        <title>High frequency of phylogenetically diverse reductive dehalogenase-homologous genes in deep subseafloor sedimentary metagenomes.</title>
        <authorList>
            <person name="Kawai M."/>
            <person name="Futagami T."/>
            <person name="Toyoda A."/>
            <person name="Takaki Y."/>
            <person name="Nishi S."/>
            <person name="Hori S."/>
            <person name="Arai W."/>
            <person name="Tsubouchi T."/>
            <person name="Morono Y."/>
            <person name="Uchiyama I."/>
            <person name="Ito T."/>
            <person name="Fujiyama A."/>
            <person name="Inagaki F."/>
            <person name="Takami H."/>
        </authorList>
    </citation>
    <scope>NUCLEOTIDE SEQUENCE</scope>
    <source>
        <strain evidence="1">Expedition CK06-06</strain>
    </source>
</reference>
<evidence type="ECO:0000313" key="1">
    <source>
        <dbReference type="EMBL" id="GAI31249.1"/>
    </source>
</evidence>
<protein>
    <recommendedName>
        <fullName evidence="2">Aspartyl protease</fullName>
    </recommendedName>
</protein>